<dbReference type="GeneID" id="29778237"/>
<feature type="compositionally biased region" description="Low complexity" evidence="2">
    <location>
        <begin position="81"/>
        <end position="92"/>
    </location>
</feature>
<feature type="region of interest" description="Disordered" evidence="2">
    <location>
        <begin position="74"/>
        <end position="93"/>
    </location>
</feature>
<organism evidence="3 4">
    <name type="scientific">Plasmodium gaboni</name>
    <dbReference type="NCBI Taxonomy" id="647221"/>
    <lineage>
        <taxon>Eukaryota</taxon>
        <taxon>Sar</taxon>
        <taxon>Alveolata</taxon>
        <taxon>Apicomplexa</taxon>
        <taxon>Aconoidasida</taxon>
        <taxon>Haemosporida</taxon>
        <taxon>Plasmodiidae</taxon>
        <taxon>Plasmodium</taxon>
        <taxon>Plasmodium (Laverania)</taxon>
    </lineage>
</organism>
<evidence type="ECO:0000313" key="3">
    <source>
        <dbReference type="EMBL" id="KYN97387.1"/>
    </source>
</evidence>
<dbReference type="VEuPathDB" id="PlasmoDB:PGABG01_1360600"/>
<keyword evidence="1" id="KW-0175">Coiled coil</keyword>
<dbReference type="VEuPathDB" id="PlasmoDB:PGSY75_1362900"/>
<dbReference type="Proteomes" id="UP000076004">
    <property type="component" value="Chromosome 13"/>
</dbReference>
<name>A0A151LER5_9APIC</name>
<dbReference type="RefSeq" id="XP_018640392.1">
    <property type="nucleotide sequence ID" value="XM_018787650.1"/>
</dbReference>
<evidence type="ECO:0000256" key="1">
    <source>
        <dbReference type="SAM" id="Coils"/>
    </source>
</evidence>
<gene>
    <name evidence="3" type="ORF">PGSY75_1362900</name>
</gene>
<dbReference type="KEGG" id="pgab:PGSY75_1362900"/>
<reference evidence="3 4" key="1">
    <citation type="journal article" date="2016" name="Nat. Commun.">
        <title>Genomes of cryptic chimpanzee Plasmodium species reveal key evolutionary events leading to human malaria.</title>
        <authorList>
            <person name="Sundararaman S.A."/>
            <person name="Plenderleith L.J."/>
            <person name="Liu W."/>
            <person name="Loy D.E."/>
            <person name="Learn G.H."/>
            <person name="Li Y."/>
            <person name="Shaw K.S."/>
            <person name="Ayouba A."/>
            <person name="Peeters M."/>
            <person name="Speede S."/>
            <person name="Shaw G.M."/>
            <person name="Bushman F.D."/>
            <person name="Brisson D."/>
            <person name="Rayner J.C."/>
            <person name="Sharp P.M."/>
            <person name="Hahn B.H."/>
        </authorList>
    </citation>
    <scope>NUCLEOTIDE SEQUENCE [LARGE SCALE GENOMIC DNA]</scope>
    <source>
        <strain evidence="3 4">SY75</strain>
    </source>
</reference>
<dbReference type="EMBL" id="LVLB01000014">
    <property type="protein sequence ID" value="KYN97387.1"/>
    <property type="molecule type" value="Genomic_DNA"/>
</dbReference>
<evidence type="ECO:0000313" key="4">
    <source>
        <dbReference type="Proteomes" id="UP000076004"/>
    </source>
</evidence>
<accession>A0A151LER5</accession>
<feature type="coiled-coil region" evidence="1">
    <location>
        <begin position="258"/>
        <end position="285"/>
    </location>
</feature>
<comment type="caution">
    <text evidence="3">The sequence shown here is derived from an EMBL/GenBank/DDBJ whole genome shotgun (WGS) entry which is preliminary data.</text>
</comment>
<protein>
    <submittedName>
        <fullName evidence="3">Uncharacterized protein</fullName>
    </submittedName>
</protein>
<evidence type="ECO:0000256" key="2">
    <source>
        <dbReference type="SAM" id="MobiDB-lite"/>
    </source>
</evidence>
<sequence>MSCNIKKRSCDVNIFEGDEKCCSKTKNKSFCIYVSSGKKDNMMKRRKCNVMGGKEKYDEKIFMEIKNLYTNDYKKEDNKTNHNNNNNNNNNNDNREYNIYSDKLCISCNDDLSCDGNNKGDNICNNILYEEIYKKEEENNVFIDEHNNIYRSNIFSSNEKNNKNIIIKKRTKDILYEKVYSKSDNDSSKKNKIRRLLNEEYVRSFSYETDVYKRKDDCINGNKKNIYNTCSVDKIFEIPSDCKNKDKGYNNMECINNNKNKSDKNHNIERNLKEYINDKENQNNDFLFLKYNNDNKLCEGLNNDDSCLIEEEKYKKKIINDINLNGNIIKYMNTSGNGNKSYLDEKECNIYNRDDKNFDEYKVSVYSVDKDEKKYFTHNNNNSQHDNNYFKSYYNSSSKRSGTIESIKCGKNIRDIKDSIYEKKKKIKSIHNKILRLIKEDNNKYVGNVINDKNKKYEKNEDNKKKNIYNNDNMNEEDYKKNDDVVEINKKDNENYMRDTIWNNNSNMDCNIYNNNSNSYSVDGSYIPLEEQIKKKGNIIIDKQNNECEIFIDEKIKKICSIKKYKKLNLSHTFLNNIKLIYEKKDLKKNKKKYILIVNKKCLEKYSYFHTIINTYCKENKSIKMDQYINYNLSKILFCNNIIKEINKYNFKKIMKALDFYGYSYDNIFLKNLCNKIIINKWLNNDNFFQKILKSKRFLKVALFFDLIYNFLYKNNIFLKYFFSFSGGRFIKSFIDYNKNKALKLINKIIKNIKDLNPSTNSVIDFLCGFYSNEEKENKYSKLSRTNYLYGIKDKDIIIKKKTNGSRKKSSNTYIYMKNKKYNKKILRNILNNVWLNTDMFIKESIYYGQNFSLQKNNLRKKNNTIYDIEKIENFLYDKNDRSYSSRCTNSSNENFYQYDTYKNQENEYLDDHSSIDDEKELENVMNNFYSSNDLNINFNGHMNETLNQCIYNQSGNVNFDNNIPDDSQQYGDDYIGNNINHNKTFQSFEGIPNMAFDLYTQDDKNRSRGDTFISLSFKEEERCNTDKYVKDTCFLGIGVRSKENKINDFNCFNINLKIMIRDNLLSKIKCNISKSGKKISPFFPVWPNIPDFFGFKMFKNIKKDFKRMKKNITMNKKQSSLDIINNKKKYKNIISEDYERIDIAQKKKKKFNEEEYMLDNNNIKKNNMKNKKCINIDEIKLKDLHYILNIRIYPIRTLLLYILYNSFFKDNNNEFIEFFCNSINNEIKEWLLLFLLPNFINKSIHKVTYPLKLTKNIFIESSEFYEDFFSNEYSKMNDIEKIIIYTKNCNEEYSDICPFLFCYLWLKSNDYKIDKWISSKINEMLFTFPYANFLLSKYFSNFLLFIQLFRTSLDLDHMYLCKSHFYVSLKHNISYIHESLVNVLFSSTIYDP</sequence>
<proteinExistence type="predicted"/>